<feature type="non-terminal residue" evidence="2">
    <location>
        <position position="1"/>
    </location>
</feature>
<feature type="non-terminal residue" evidence="2">
    <location>
        <position position="73"/>
    </location>
</feature>
<protein>
    <submittedName>
        <fullName evidence="2">Uncharacterized protein</fullName>
    </submittedName>
</protein>
<feature type="region of interest" description="Disordered" evidence="1">
    <location>
        <begin position="44"/>
        <end position="73"/>
    </location>
</feature>
<dbReference type="AlphaFoldDB" id="A0A6J4SE63"/>
<dbReference type="EMBL" id="CADCVW010000035">
    <property type="protein sequence ID" value="CAA9491745.1"/>
    <property type="molecule type" value="Genomic_DNA"/>
</dbReference>
<feature type="compositionally biased region" description="Low complexity" evidence="1">
    <location>
        <begin position="63"/>
        <end position="73"/>
    </location>
</feature>
<sequence length="73" mass="7949">CRVAPSWCPALRSRGRSPGFALKRACPRRSSANRPSTILDCSMNSSAAGSFAPPLRPRRSPRSWRGSLPTKPI</sequence>
<gene>
    <name evidence="2" type="ORF">AVDCRST_MAG39-820</name>
</gene>
<accession>A0A6J4SE63</accession>
<organism evidence="2">
    <name type="scientific">uncultured Sphingomonadaceae bacterium</name>
    <dbReference type="NCBI Taxonomy" id="169976"/>
    <lineage>
        <taxon>Bacteria</taxon>
        <taxon>Pseudomonadati</taxon>
        <taxon>Pseudomonadota</taxon>
        <taxon>Alphaproteobacteria</taxon>
        <taxon>Sphingomonadales</taxon>
        <taxon>Sphingomonadaceae</taxon>
        <taxon>environmental samples</taxon>
    </lineage>
</organism>
<name>A0A6J4SE63_9SPHN</name>
<proteinExistence type="predicted"/>
<evidence type="ECO:0000313" key="2">
    <source>
        <dbReference type="EMBL" id="CAA9491745.1"/>
    </source>
</evidence>
<evidence type="ECO:0000256" key="1">
    <source>
        <dbReference type="SAM" id="MobiDB-lite"/>
    </source>
</evidence>
<reference evidence="2" key="1">
    <citation type="submission" date="2020-02" db="EMBL/GenBank/DDBJ databases">
        <authorList>
            <person name="Meier V. D."/>
        </authorList>
    </citation>
    <scope>NUCLEOTIDE SEQUENCE</scope>
    <source>
        <strain evidence="2">AVDCRST_MAG39</strain>
    </source>
</reference>